<accession>A0A182ITB5</accession>
<sequence length="161" mass="17519">MTRRGGGLPWQHNIKIINSLLRPGLQMQMCTCGRRIKVNSRYRYYLPSIAPLGGMAKPSPPFVKRGALRARPRHDSTHEPVVNRSPSATGMPLDRYAVQMLLLVLLLPLCTMAINLFASVSAVSSLHSLQISIESGSLSIDQSCQPPGPGSVRPDANCGNM</sequence>
<reference evidence="1" key="1">
    <citation type="submission" date="2022-08" db="UniProtKB">
        <authorList>
            <consortium name="EnsemblMetazoa"/>
        </authorList>
    </citation>
    <scope>IDENTIFICATION</scope>
    <source>
        <strain evidence="1">EBRO</strain>
    </source>
</reference>
<organism evidence="1">
    <name type="scientific">Anopheles atroparvus</name>
    <name type="common">European mosquito</name>
    <dbReference type="NCBI Taxonomy" id="41427"/>
    <lineage>
        <taxon>Eukaryota</taxon>
        <taxon>Metazoa</taxon>
        <taxon>Ecdysozoa</taxon>
        <taxon>Arthropoda</taxon>
        <taxon>Hexapoda</taxon>
        <taxon>Insecta</taxon>
        <taxon>Pterygota</taxon>
        <taxon>Neoptera</taxon>
        <taxon>Endopterygota</taxon>
        <taxon>Diptera</taxon>
        <taxon>Nematocera</taxon>
        <taxon>Culicoidea</taxon>
        <taxon>Culicidae</taxon>
        <taxon>Anophelinae</taxon>
        <taxon>Anopheles</taxon>
    </lineage>
</organism>
<evidence type="ECO:0000313" key="1">
    <source>
        <dbReference type="EnsemblMetazoa" id="AATE005077-PA.1"/>
    </source>
</evidence>
<protein>
    <submittedName>
        <fullName evidence="1">Uncharacterized protein</fullName>
    </submittedName>
</protein>
<dbReference type="AlphaFoldDB" id="A0A182ITB5"/>
<name>A0A182ITB5_ANOAO</name>
<proteinExistence type="predicted"/>
<dbReference type="EnsemblMetazoa" id="AATE005077-RA">
    <property type="protein sequence ID" value="AATE005077-PA.1"/>
    <property type="gene ID" value="AATE005077"/>
</dbReference>
<dbReference type="VEuPathDB" id="VectorBase:AATE005077"/>